<feature type="compositionally biased region" description="Basic and acidic residues" evidence="1">
    <location>
        <begin position="56"/>
        <end position="65"/>
    </location>
</feature>
<feature type="compositionally biased region" description="Low complexity" evidence="1">
    <location>
        <begin position="69"/>
        <end position="82"/>
    </location>
</feature>
<dbReference type="Pfam" id="PF14030">
    <property type="entry name" value="DUF4245"/>
    <property type="match status" value="1"/>
</dbReference>
<evidence type="ECO:0000256" key="2">
    <source>
        <dbReference type="SAM" id="Phobius"/>
    </source>
</evidence>
<dbReference type="EMBL" id="CP000474">
    <property type="protein sequence ID" value="ABM08789.1"/>
    <property type="molecule type" value="Genomic_DNA"/>
</dbReference>
<dbReference type="eggNOG" id="ENOG50330AZ">
    <property type="taxonomic scope" value="Bacteria"/>
</dbReference>
<accession>A1R4C1</accession>
<evidence type="ECO:0000313" key="4">
    <source>
        <dbReference type="Proteomes" id="UP000000637"/>
    </source>
</evidence>
<reference evidence="3 4" key="1">
    <citation type="journal article" date="2006" name="PLoS Genet.">
        <title>Secrets of soil survival revealed by the genome sequence of Arthrobacter aurescens TC1.</title>
        <authorList>
            <person name="Mongodin E.F."/>
            <person name="Shapir N."/>
            <person name="Daugherty S.C."/>
            <person name="DeBoy R.T."/>
            <person name="Emerson J.B."/>
            <person name="Shvartzbeyn A."/>
            <person name="Radune D."/>
            <person name="Vamathevan J."/>
            <person name="Riggs F."/>
            <person name="Grinberg V."/>
            <person name="Khouri H."/>
            <person name="Wackett L.P."/>
            <person name="Nelson K.E."/>
            <person name="Sadowsky M.J."/>
        </authorList>
    </citation>
    <scope>NUCLEOTIDE SEQUENCE [LARGE SCALE GENOMIC DNA]</scope>
    <source>
        <strain evidence="3 4">TC1</strain>
    </source>
</reference>
<dbReference type="STRING" id="290340.AAur_1301"/>
<feature type="region of interest" description="Disordered" evidence="1">
    <location>
        <begin position="267"/>
        <end position="289"/>
    </location>
</feature>
<keyword evidence="2" id="KW-1133">Transmembrane helix</keyword>
<feature type="compositionally biased region" description="Low complexity" evidence="1">
    <location>
        <begin position="268"/>
        <end position="289"/>
    </location>
</feature>
<evidence type="ECO:0000313" key="3">
    <source>
        <dbReference type="EMBL" id="ABM08789.1"/>
    </source>
</evidence>
<dbReference type="AlphaFoldDB" id="A1R4C1"/>
<dbReference type="InterPro" id="IPR025339">
    <property type="entry name" value="DUF4245"/>
</dbReference>
<dbReference type="KEGG" id="aau:AAur_1301"/>
<sequence length="289" mass="29969">MTIHGTGHGCTGQPGVPLSTIIVAAWSVSRWMTTRRYTGGEVAGCVFPAGIRDHGGVSETQDKPAAENQSDAAAAKQNDAQAAPDAPYKPVIAAKAAKRANASVIGMVIALLVCVLAFLPIVLMNPAPKGEGFRPDVDVAAIARNATGVAGFTPVTPDTGDTFKPNYARWESGTGSGVPTWEIGFLTPKENFIGLTQTNQANATWVLQQTENLPVTGTRSAGGQEWELRDSGKEKRAMVLEYRGTTLILSGTANLDEFATLAAAVVKSAEQAPPASAPATASPSAQPSA</sequence>
<evidence type="ECO:0008006" key="5">
    <source>
        <dbReference type="Google" id="ProtNLM"/>
    </source>
</evidence>
<gene>
    <name evidence="3" type="ordered locus">AAur_1301</name>
</gene>
<evidence type="ECO:0000256" key="1">
    <source>
        <dbReference type="SAM" id="MobiDB-lite"/>
    </source>
</evidence>
<dbReference type="Proteomes" id="UP000000637">
    <property type="component" value="Chromosome"/>
</dbReference>
<keyword evidence="2" id="KW-0472">Membrane</keyword>
<dbReference type="HOGENOM" id="CLU_083816_0_0_11"/>
<keyword evidence="2" id="KW-0812">Transmembrane</keyword>
<keyword evidence="4" id="KW-1185">Reference proteome</keyword>
<feature type="transmembrane region" description="Helical" evidence="2">
    <location>
        <begin position="104"/>
        <end position="124"/>
    </location>
</feature>
<proteinExistence type="predicted"/>
<feature type="region of interest" description="Disordered" evidence="1">
    <location>
        <begin position="56"/>
        <end position="82"/>
    </location>
</feature>
<protein>
    <recommendedName>
        <fullName evidence="5">DUF4245 domain-containing protein</fullName>
    </recommendedName>
</protein>
<name>A1R4C1_PAEAT</name>
<organism evidence="3 4">
    <name type="scientific">Paenarthrobacter aurescens (strain TC1)</name>
    <dbReference type="NCBI Taxonomy" id="290340"/>
    <lineage>
        <taxon>Bacteria</taxon>
        <taxon>Bacillati</taxon>
        <taxon>Actinomycetota</taxon>
        <taxon>Actinomycetes</taxon>
        <taxon>Micrococcales</taxon>
        <taxon>Micrococcaceae</taxon>
        <taxon>Paenarthrobacter</taxon>
    </lineage>
</organism>